<keyword evidence="3" id="KW-1185">Reference proteome</keyword>
<dbReference type="InterPro" id="IPR036291">
    <property type="entry name" value="NAD(P)-bd_dom_sf"/>
</dbReference>
<evidence type="ECO:0000259" key="1">
    <source>
        <dbReference type="Pfam" id="PF13460"/>
    </source>
</evidence>
<name>A0A917ME29_9SPHI</name>
<gene>
    <name evidence="2" type="ORF">GCM10007415_38040</name>
</gene>
<evidence type="ECO:0000313" key="2">
    <source>
        <dbReference type="EMBL" id="GGG98817.1"/>
    </source>
</evidence>
<organism evidence="2 3">
    <name type="scientific">Parapedobacter pyrenivorans</name>
    <dbReference type="NCBI Taxonomy" id="1305674"/>
    <lineage>
        <taxon>Bacteria</taxon>
        <taxon>Pseudomonadati</taxon>
        <taxon>Bacteroidota</taxon>
        <taxon>Sphingobacteriia</taxon>
        <taxon>Sphingobacteriales</taxon>
        <taxon>Sphingobacteriaceae</taxon>
        <taxon>Parapedobacter</taxon>
    </lineage>
</organism>
<proteinExistence type="predicted"/>
<dbReference type="RefSeq" id="WP_188507691.1">
    <property type="nucleotide sequence ID" value="NZ_BMER01000005.1"/>
</dbReference>
<dbReference type="Gene3D" id="3.40.50.720">
    <property type="entry name" value="NAD(P)-binding Rossmann-like Domain"/>
    <property type="match status" value="1"/>
</dbReference>
<sequence>MQKSAIIFGATGLIGGHLLRQLLDNPVYGKVIAVVRRDIDFKHPKFHQHIADLQSLHTIRPELIGDDVFCCLGTTRKKTPDLTDYYQVDHDYPVAAAATTKEMGATTFCLVSAVGADPDSSNFYLRMKGEAERDIRAVGFESLHLFRPSLLTGKRHERRLVEALSEKVLWAINPLLMGSLKRYRSIPAASVATAMNSIAQRGSKGAHIYYWNHINMLA</sequence>
<dbReference type="CDD" id="cd05250">
    <property type="entry name" value="CC3_like_SDR_a"/>
    <property type="match status" value="1"/>
</dbReference>
<dbReference type="PANTHER" id="PTHR14097">
    <property type="entry name" value="OXIDOREDUCTASE HTATIP2"/>
    <property type="match status" value="1"/>
</dbReference>
<dbReference type="Proteomes" id="UP000660862">
    <property type="component" value="Unassembled WGS sequence"/>
</dbReference>
<evidence type="ECO:0000313" key="3">
    <source>
        <dbReference type="Proteomes" id="UP000660862"/>
    </source>
</evidence>
<dbReference type="InterPro" id="IPR016040">
    <property type="entry name" value="NAD(P)-bd_dom"/>
</dbReference>
<accession>A0A917ME29</accession>
<dbReference type="Pfam" id="PF13460">
    <property type="entry name" value="NAD_binding_10"/>
    <property type="match status" value="1"/>
</dbReference>
<reference evidence="2" key="2">
    <citation type="submission" date="2020-09" db="EMBL/GenBank/DDBJ databases">
        <authorList>
            <person name="Sun Q."/>
            <person name="Zhou Y."/>
        </authorList>
    </citation>
    <scope>NUCLEOTIDE SEQUENCE</scope>
    <source>
        <strain evidence="2">CGMCC 1.12195</strain>
    </source>
</reference>
<dbReference type="SUPFAM" id="SSF51735">
    <property type="entry name" value="NAD(P)-binding Rossmann-fold domains"/>
    <property type="match status" value="1"/>
</dbReference>
<dbReference type="EMBL" id="BMER01000005">
    <property type="protein sequence ID" value="GGG98817.1"/>
    <property type="molecule type" value="Genomic_DNA"/>
</dbReference>
<feature type="domain" description="NAD(P)-binding" evidence="1">
    <location>
        <begin position="9"/>
        <end position="162"/>
    </location>
</feature>
<dbReference type="AlphaFoldDB" id="A0A917ME29"/>
<protein>
    <recommendedName>
        <fullName evidence="1">NAD(P)-binding domain-containing protein</fullName>
    </recommendedName>
</protein>
<dbReference type="PANTHER" id="PTHR14097:SF7">
    <property type="entry name" value="OXIDOREDUCTASE HTATIP2"/>
    <property type="match status" value="1"/>
</dbReference>
<comment type="caution">
    <text evidence="2">The sequence shown here is derived from an EMBL/GenBank/DDBJ whole genome shotgun (WGS) entry which is preliminary data.</text>
</comment>
<reference evidence="2" key="1">
    <citation type="journal article" date="2014" name="Int. J. Syst. Evol. Microbiol.">
        <title>Complete genome sequence of Corynebacterium casei LMG S-19264T (=DSM 44701T), isolated from a smear-ripened cheese.</title>
        <authorList>
            <consortium name="US DOE Joint Genome Institute (JGI-PGF)"/>
            <person name="Walter F."/>
            <person name="Albersmeier A."/>
            <person name="Kalinowski J."/>
            <person name="Ruckert C."/>
        </authorList>
    </citation>
    <scope>NUCLEOTIDE SEQUENCE</scope>
    <source>
        <strain evidence="2">CGMCC 1.12195</strain>
    </source>
</reference>